<dbReference type="InterPro" id="IPR029069">
    <property type="entry name" value="HotDog_dom_sf"/>
</dbReference>
<sequence>MAPTPSHTEVPQSTIDHFKSIPWCSPSISDPSFRLVSMSRTLTQPGNGHSLMAATWNTDETIKELLSMYRPADKSTGQTGEVRRFYTFGTGLNSHANVLHGGVIGSILDSSMGNAIGQGIPDRTPTFTVQLNISYKNPVKTPGTIMARSWVVKAEGRKIWVQGVIESGNGIVHATSEGIWLRAKPNM</sequence>
<evidence type="ECO:0000259" key="1">
    <source>
        <dbReference type="Pfam" id="PF03061"/>
    </source>
</evidence>
<reference evidence="2 4" key="1">
    <citation type="submission" date="2020-01" db="EMBL/GenBank/DDBJ databases">
        <authorList>
            <consortium name="DOE Joint Genome Institute"/>
            <person name="Haridas S."/>
            <person name="Albert R."/>
            <person name="Binder M."/>
            <person name="Bloem J."/>
            <person name="Labutti K."/>
            <person name="Salamov A."/>
            <person name="Andreopoulos B."/>
            <person name="Baker S.E."/>
            <person name="Barry K."/>
            <person name="Bills G."/>
            <person name="Bluhm B.H."/>
            <person name="Cannon C."/>
            <person name="Castanera R."/>
            <person name="Culley D.E."/>
            <person name="Daum C."/>
            <person name="Ezra D."/>
            <person name="Gonzalez J.B."/>
            <person name="Henrissat B."/>
            <person name="Kuo A."/>
            <person name="Liang C."/>
            <person name="Lipzen A."/>
            <person name="Lutzoni F."/>
            <person name="Magnuson J."/>
            <person name="Mondo S."/>
            <person name="Nolan M."/>
            <person name="Ohm R."/>
            <person name="Pangilinan J."/>
            <person name="Park H.-J."/>
            <person name="Ramirez L."/>
            <person name="Alfaro M."/>
            <person name="Sun H."/>
            <person name="Tritt A."/>
            <person name="Yoshinaga Y."/>
            <person name="Zwiers L.-H."/>
            <person name="Turgeon B.G."/>
            <person name="Goodwin S.B."/>
            <person name="Spatafora J.W."/>
            <person name="Crous P.W."/>
            <person name="Grigoriev I.V."/>
        </authorList>
    </citation>
    <scope>NUCLEOTIDE SEQUENCE</scope>
    <source>
        <strain evidence="2 4">CBS 781.70</strain>
    </source>
</reference>
<organism evidence="2">
    <name type="scientific">Eremomyces bilateralis CBS 781.70</name>
    <dbReference type="NCBI Taxonomy" id="1392243"/>
    <lineage>
        <taxon>Eukaryota</taxon>
        <taxon>Fungi</taxon>
        <taxon>Dikarya</taxon>
        <taxon>Ascomycota</taxon>
        <taxon>Pezizomycotina</taxon>
        <taxon>Dothideomycetes</taxon>
        <taxon>Dothideomycetes incertae sedis</taxon>
        <taxon>Eremomycetales</taxon>
        <taxon>Eremomycetaceae</taxon>
        <taxon>Eremomyces</taxon>
    </lineage>
</organism>
<dbReference type="EMBL" id="ML975179">
    <property type="protein sequence ID" value="KAF1808735.1"/>
    <property type="molecule type" value="Genomic_DNA"/>
</dbReference>
<reference evidence="4" key="2">
    <citation type="submission" date="2020-04" db="EMBL/GenBank/DDBJ databases">
        <authorList>
            <consortium name="NCBI Genome Project"/>
        </authorList>
    </citation>
    <scope>NUCLEOTIDE SEQUENCE</scope>
    <source>
        <strain evidence="4">CBS 781.70</strain>
    </source>
</reference>
<gene>
    <name evidence="2 4" type="ORF">P152DRAFT_207532</name>
</gene>
<reference evidence="4" key="3">
    <citation type="submission" date="2025-04" db="UniProtKB">
        <authorList>
            <consortium name="RefSeq"/>
        </authorList>
    </citation>
    <scope>IDENTIFICATION</scope>
    <source>
        <strain evidence="4">CBS 781.70</strain>
    </source>
</reference>
<dbReference type="Proteomes" id="UP000504638">
    <property type="component" value="Unplaced"/>
</dbReference>
<dbReference type="Gene3D" id="3.10.129.10">
    <property type="entry name" value="Hotdog Thioesterase"/>
    <property type="match status" value="1"/>
</dbReference>
<dbReference type="OrthoDB" id="506431at2759"/>
<dbReference type="SUPFAM" id="SSF54637">
    <property type="entry name" value="Thioesterase/thiol ester dehydrase-isomerase"/>
    <property type="match status" value="1"/>
</dbReference>
<evidence type="ECO:0000313" key="2">
    <source>
        <dbReference type="EMBL" id="KAF1808735.1"/>
    </source>
</evidence>
<feature type="domain" description="Thioesterase" evidence="1">
    <location>
        <begin position="97"/>
        <end position="169"/>
    </location>
</feature>
<name>A0A6G1FSA0_9PEZI</name>
<dbReference type="PANTHER" id="PTHR47260">
    <property type="entry name" value="UPF0644 PROTEIN PB2B4.06"/>
    <property type="match status" value="1"/>
</dbReference>
<dbReference type="CDD" id="cd03443">
    <property type="entry name" value="PaaI_thioesterase"/>
    <property type="match status" value="1"/>
</dbReference>
<dbReference type="RefSeq" id="XP_033530366.1">
    <property type="nucleotide sequence ID" value="XM_033674385.1"/>
</dbReference>
<accession>A0A6G1FSA0</accession>
<protein>
    <recommendedName>
        <fullName evidence="1">Thioesterase domain-containing protein</fullName>
    </recommendedName>
</protein>
<dbReference type="Pfam" id="PF03061">
    <property type="entry name" value="4HBT"/>
    <property type="match status" value="1"/>
</dbReference>
<dbReference type="PANTHER" id="PTHR47260:SF3">
    <property type="entry name" value="THIOESTERASE FAMILY PROTEIN (AFU_ORTHOLOGUE AFUA_7G03960)"/>
    <property type="match status" value="1"/>
</dbReference>
<proteinExistence type="predicted"/>
<keyword evidence="3" id="KW-1185">Reference proteome</keyword>
<evidence type="ECO:0000313" key="3">
    <source>
        <dbReference type="Proteomes" id="UP000504638"/>
    </source>
</evidence>
<dbReference type="AlphaFoldDB" id="A0A6G1FSA0"/>
<evidence type="ECO:0000313" key="4">
    <source>
        <dbReference type="RefSeq" id="XP_033530366.1"/>
    </source>
</evidence>
<dbReference type="InterPro" id="IPR052061">
    <property type="entry name" value="PTE-AB_protein"/>
</dbReference>
<dbReference type="GeneID" id="54414955"/>
<dbReference type="InterPro" id="IPR006683">
    <property type="entry name" value="Thioestr_dom"/>
</dbReference>